<dbReference type="InterPro" id="IPR036736">
    <property type="entry name" value="ACP-like_sf"/>
</dbReference>
<dbReference type="Pfam" id="PF00550">
    <property type="entry name" value="PP-binding"/>
    <property type="match status" value="1"/>
</dbReference>
<dbReference type="InterPro" id="IPR009081">
    <property type="entry name" value="PP-bd_ACP"/>
</dbReference>
<protein>
    <submittedName>
        <fullName evidence="5">FkbH like protein</fullName>
    </submittedName>
</protein>
<evidence type="ECO:0000256" key="3">
    <source>
        <dbReference type="ARBA" id="ARBA00022553"/>
    </source>
</evidence>
<dbReference type="InterPro" id="IPR029058">
    <property type="entry name" value="AB_hydrolase_fold"/>
</dbReference>
<dbReference type="PANTHER" id="PTHR44845:SF6">
    <property type="entry name" value="BETA-ALANINE-ACTIVATING ENZYME"/>
    <property type="match status" value="1"/>
</dbReference>
<gene>
    <name evidence="5" type="ORF">THIOM_000138</name>
</gene>
<dbReference type="FunFam" id="1.10.1200.10:FF:000005">
    <property type="entry name" value="Nonribosomal peptide synthetase 1"/>
    <property type="match status" value="1"/>
</dbReference>
<dbReference type="AlphaFoldDB" id="A0A176S7V7"/>
<comment type="cofactor">
    <cofactor evidence="1">
        <name>pantetheine 4'-phosphate</name>
        <dbReference type="ChEBI" id="CHEBI:47942"/>
    </cofactor>
</comment>
<evidence type="ECO:0000256" key="2">
    <source>
        <dbReference type="ARBA" id="ARBA00022450"/>
    </source>
</evidence>
<dbReference type="PANTHER" id="PTHR44845">
    <property type="entry name" value="CARRIER DOMAIN-CONTAINING PROTEIN"/>
    <property type="match status" value="1"/>
</dbReference>
<dbReference type="SUPFAM" id="SSF47336">
    <property type="entry name" value="ACP-like"/>
    <property type="match status" value="1"/>
</dbReference>
<comment type="caution">
    <text evidence="5">The sequence shown here is derived from an EMBL/GenBank/DDBJ whole genome shotgun (WGS) entry which is preliminary data.</text>
</comment>
<evidence type="ECO:0000256" key="1">
    <source>
        <dbReference type="ARBA" id="ARBA00001957"/>
    </source>
</evidence>
<dbReference type="Gene3D" id="3.40.50.1820">
    <property type="entry name" value="alpha/beta hydrolase"/>
    <property type="match status" value="1"/>
</dbReference>
<dbReference type="Proteomes" id="UP000076962">
    <property type="component" value="Unassembled WGS sequence"/>
</dbReference>
<accession>A0A176S7V7</accession>
<keyword evidence="6" id="KW-1185">Reference proteome</keyword>
<evidence type="ECO:0000259" key="4">
    <source>
        <dbReference type="PROSITE" id="PS50075"/>
    </source>
</evidence>
<proteinExistence type="predicted"/>
<feature type="non-terminal residue" evidence="5">
    <location>
        <position position="553"/>
    </location>
</feature>
<dbReference type="Gene3D" id="3.40.50.1000">
    <property type="entry name" value="HAD superfamily/HAD-like"/>
    <property type="match status" value="1"/>
</dbReference>
<evidence type="ECO:0000313" key="6">
    <source>
        <dbReference type="Proteomes" id="UP000076962"/>
    </source>
</evidence>
<evidence type="ECO:0000313" key="5">
    <source>
        <dbReference type="EMBL" id="OAD24014.1"/>
    </source>
</evidence>
<organism evidence="5 6">
    <name type="scientific">Candidatus Thiomargarita nelsonii</name>
    <dbReference type="NCBI Taxonomy" id="1003181"/>
    <lineage>
        <taxon>Bacteria</taxon>
        <taxon>Pseudomonadati</taxon>
        <taxon>Pseudomonadota</taxon>
        <taxon>Gammaproteobacteria</taxon>
        <taxon>Thiotrichales</taxon>
        <taxon>Thiotrichaceae</taxon>
        <taxon>Thiomargarita</taxon>
    </lineage>
</organism>
<dbReference type="InterPro" id="IPR023214">
    <property type="entry name" value="HAD_sf"/>
</dbReference>
<feature type="domain" description="Carrier" evidence="4">
    <location>
        <begin position="423"/>
        <end position="498"/>
    </location>
</feature>
<reference evidence="5 6" key="1">
    <citation type="submission" date="2016-05" db="EMBL/GenBank/DDBJ databases">
        <title>Single-cell genome of chain-forming Candidatus Thiomargarita nelsonii and comparison to other large sulfur-oxidizing bacteria.</title>
        <authorList>
            <person name="Winkel M."/>
            <person name="Salman V."/>
            <person name="Woyke T."/>
            <person name="Schulz-Vogt H."/>
            <person name="Richter M."/>
            <person name="Flood B."/>
            <person name="Bailey J."/>
            <person name="Amann R."/>
            <person name="Mussmann M."/>
        </authorList>
    </citation>
    <scope>NUCLEOTIDE SEQUENCE [LARGE SCALE GENOMIC DNA]</scope>
    <source>
        <strain evidence="5 6">THI036</strain>
    </source>
</reference>
<keyword evidence="3" id="KW-0597">Phosphoprotein</keyword>
<dbReference type="EMBL" id="LUTY01000050">
    <property type="protein sequence ID" value="OAD24014.1"/>
    <property type="molecule type" value="Genomic_DNA"/>
</dbReference>
<keyword evidence="2" id="KW-0596">Phosphopantetheine</keyword>
<sequence>MPKALVLEPDNILWDGVLSEKGVQGINLAKGDSGEAYLDFQRFLLELKRTGIIFVLCSKYPEYAIRDAFARQEMLLTERDFAAQRFNVTNQGAILPAIAEDLHVNQRHLTVISRTGNNSGTNMQVLPDVNYVILSEEPAEWEYQLSLSGVLDQLPPRGANISETSTEQDDFDRGQDNLNTFFDKLNLIVDFKPVKIRDADHLSHLTHTVTECNLTGEIRPELEIAALIKNESFECWGIRVSDRFGDYGMAGAVFWNVDGDKLIVDSFLLNCRILGRHVEFIVLEQLGDIAKERSCTILCFKYEKTNRNELAINIISKVTSDPIIEDKGIISISPDKLLNRLAEIKSNNKIIKSEETYRDSAPGTKTMAALVLLDRRWNIRPASERTGLLKEMTEDFRNVRKIVSTVENVKRHIRPDIKVPYVKPRTEVENKLAEMWSRMLGVEKVGAFDDFFHLGGHSILATQLILELSQTFDIALPVRIFFATPTVATMAQSIEALQGKRDSDELDQTAISSYNYLAREYFFDEIRQELSFLPDQNVPSGDYINPSSIFITG</sequence>
<dbReference type="PROSITE" id="PS50075">
    <property type="entry name" value="CARRIER"/>
    <property type="match status" value="1"/>
</dbReference>
<name>A0A176S7V7_9GAMM</name>